<reference evidence="13 14" key="1">
    <citation type="journal article" date="2019" name="Nat. Med.">
        <title>A library of human gut bacterial isolates paired with longitudinal multiomics data enables mechanistic microbiome research.</title>
        <authorList>
            <person name="Poyet M."/>
            <person name="Groussin M."/>
            <person name="Gibbons S.M."/>
            <person name="Avila-Pacheco J."/>
            <person name="Jiang X."/>
            <person name="Kearney S.M."/>
            <person name="Perrotta A.R."/>
            <person name="Berdy B."/>
            <person name="Zhao S."/>
            <person name="Lieberman T.D."/>
            <person name="Swanson P.K."/>
            <person name="Smith M."/>
            <person name="Roesemann S."/>
            <person name="Alexander J.E."/>
            <person name="Rich S.A."/>
            <person name="Livny J."/>
            <person name="Vlamakis H."/>
            <person name="Clish C."/>
            <person name="Bullock K."/>
            <person name="Deik A."/>
            <person name="Scott J."/>
            <person name="Pierce K.A."/>
            <person name="Xavier R.J."/>
            <person name="Alm E.J."/>
        </authorList>
    </citation>
    <scope>NUCLEOTIDE SEQUENCE [LARGE SCALE GENOMIC DNA]</scope>
    <source>
        <strain evidence="11 13">BIOML-A4</strain>
        <strain evidence="12 14">BIOML-A5</strain>
    </source>
</reference>
<dbReference type="GO" id="GO:0008888">
    <property type="term" value="F:glycerol dehydrogenase (NAD+) activity"/>
    <property type="evidence" value="ECO:0007669"/>
    <property type="project" value="UniProtKB-EC"/>
</dbReference>
<feature type="binding site" evidence="9">
    <location>
        <position position="122"/>
    </location>
    <ligand>
        <name>NAD(+)</name>
        <dbReference type="ChEBI" id="CHEBI:57540"/>
    </ligand>
</feature>
<evidence type="ECO:0000256" key="8">
    <source>
        <dbReference type="PIRSR" id="PIRSR000112-1"/>
    </source>
</evidence>
<dbReference type="Proteomes" id="UP000433575">
    <property type="component" value="Unassembled WGS sequence"/>
</dbReference>
<dbReference type="CDD" id="cd08171">
    <property type="entry name" value="GlyDH-like"/>
    <property type="match status" value="1"/>
</dbReference>
<evidence type="ECO:0000313" key="11">
    <source>
        <dbReference type="EMBL" id="MSA88122.1"/>
    </source>
</evidence>
<gene>
    <name evidence="12" type="ORF">GKD88_01905</name>
    <name evidence="11" type="ORF">GKE08_02105</name>
</gene>
<comment type="cofactor">
    <cofactor evidence="8">
        <name>Zn(2+)</name>
        <dbReference type="ChEBI" id="CHEBI:29105"/>
    </cofactor>
    <text evidence="8">Binds 1 zinc ion per subunit.</text>
</comment>
<evidence type="ECO:0000256" key="3">
    <source>
        <dbReference type="ARBA" id="ARBA00023027"/>
    </source>
</evidence>
<accession>A0A6N7S365</accession>
<evidence type="ECO:0000259" key="10">
    <source>
        <dbReference type="Pfam" id="PF00465"/>
    </source>
</evidence>
<dbReference type="Gene3D" id="1.20.1090.10">
    <property type="entry name" value="Dehydroquinate synthase-like - alpha domain"/>
    <property type="match status" value="1"/>
</dbReference>
<keyword evidence="1 8" id="KW-0479">Metal-binding</keyword>
<dbReference type="InterPro" id="IPR016205">
    <property type="entry name" value="Glycerol_DH"/>
</dbReference>
<evidence type="ECO:0000256" key="9">
    <source>
        <dbReference type="PIRSR" id="PIRSR000112-3"/>
    </source>
</evidence>
<evidence type="ECO:0000256" key="5">
    <source>
        <dbReference type="ARBA" id="ARBA00039147"/>
    </source>
</evidence>
<comment type="caution">
    <text evidence="11">The sequence shown here is derived from an EMBL/GenBank/DDBJ whole genome shotgun (WGS) entry which is preliminary data.</text>
</comment>
<dbReference type="RefSeq" id="WP_154237757.1">
    <property type="nucleotide sequence ID" value="NZ_CALJPI010000320.1"/>
</dbReference>
<dbReference type="GO" id="GO:0046872">
    <property type="term" value="F:metal ion binding"/>
    <property type="evidence" value="ECO:0007669"/>
    <property type="project" value="UniProtKB-KW"/>
</dbReference>
<organism evidence="11 13">
    <name type="scientific">Holdemania massiliensis</name>
    <dbReference type="NCBI Taxonomy" id="1468449"/>
    <lineage>
        <taxon>Bacteria</taxon>
        <taxon>Bacillati</taxon>
        <taxon>Bacillota</taxon>
        <taxon>Erysipelotrichia</taxon>
        <taxon>Erysipelotrichales</taxon>
        <taxon>Erysipelotrichaceae</taxon>
        <taxon>Holdemania</taxon>
    </lineage>
</organism>
<feature type="binding site" evidence="8">
    <location>
        <position position="269"/>
    </location>
    <ligand>
        <name>glycerol</name>
        <dbReference type="ChEBI" id="CHEBI:17754"/>
    </ligand>
</feature>
<dbReference type="PIRSF" id="PIRSF000112">
    <property type="entry name" value="Glycerol_dehydrogenase"/>
    <property type="match status" value="1"/>
</dbReference>
<evidence type="ECO:0000256" key="4">
    <source>
        <dbReference type="ARBA" id="ARBA00037918"/>
    </source>
</evidence>
<evidence type="ECO:0000256" key="2">
    <source>
        <dbReference type="ARBA" id="ARBA00023002"/>
    </source>
</evidence>
<feature type="domain" description="Alcohol dehydrogenase iron-type/glycerol dehydrogenase GldA" evidence="10">
    <location>
        <begin position="8"/>
        <end position="132"/>
    </location>
</feature>
<dbReference type="AlphaFoldDB" id="A0A6N7S365"/>
<feature type="binding site" evidence="9">
    <location>
        <position position="128"/>
    </location>
    <ligand>
        <name>NAD(+)</name>
        <dbReference type="ChEBI" id="CHEBI:57540"/>
    </ligand>
</feature>
<feature type="binding site" evidence="8">
    <location>
        <position position="251"/>
    </location>
    <ligand>
        <name>glycerol</name>
        <dbReference type="ChEBI" id="CHEBI:17754"/>
    </ligand>
</feature>
<evidence type="ECO:0000313" key="12">
    <source>
        <dbReference type="EMBL" id="MSC31877.1"/>
    </source>
</evidence>
<feature type="binding site" evidence="9">
    <location>
        <begin position="113"/>
        <end position="116"/>
    </location>
    <ligand>
        <name>NAD(+)</name>
        <dbReference type="ChEBI" id="CHEBI:57540"/>
    </ligand>
</feature>
<name>A0A6N7S365_9FIRM</name>
<protein>
    <recommendedName>
        <fullName evidence="6">Glycerol dehydrogenase</fullName>
        <ecNumber evidence="5">1.1.1.6</ecNumber>
    </recommendedName>
</protein>
<comment type="pathway">
    <text evidence="4">Polyol metabolism; glycerol fermentation; glycerone phosphate from glycerol (oxidative route): step 1/2.</text>
</comment>
<dbReference type="EMBL" id="WKPJ01000002">
    <property type="protein sequence ID" value="MSA88122.1"/>
    <property type="molecule type" value="Genomic_DNA"/>
</dbReference>
<sequence length="354" mass="38354">MKNVTLPRYTIGADALNDLERVVSAFGKKVALIHGEKAYAACKGLLTPALGSLEVVREVCYGHEATYENVAKLTSDSDVQHADVLVGIGGGKCLDTVKLVGDQLDKPVVTIATIASTCAAVTKISILYHADGSFREIPKLKSAPVHCLIPTSVIAEAPIQYLWAGIGDTMAKHVECTFSARNDQLDYASELGRTISAMCFDPVIAHGASALQSAKKHEVSEDLEQIIQNILISTGSVSLLVHPDYNSALAHALFYGLTVREHIEKKHLHGEVVSYGTLVQLMMDGQLDMLKKAYAFHRQIGLPVCLADLELTAEDPLGDVLEMAEKNQELKHVPYPVTQALIRKAIEDLEQYAG</sequence>
<proteinExistence type="predicted"/>
<feature type="binding site" evidence="8">
    <location>
        <position position="168"/>
    </location>
    <ligand>
        <name>glycerol</name>
        <dbReference type="ChEBI" id="CHEBI:17754"/>
    </ligand>
</feature>
<dbReference type="OrthoDB" id="5198708at2"/>
<evidence type="ECO:0000313" key="13">
    <source>
        <dbReference type="Proteomes" id="UP000433575"/>
    </source>
</evidence>
<evidence type="ECO:0000313" key="14">
    <source>
        <dbReference type="Proteomes" id="UP000480929"/>
    </source>
</evidence>
<dbReference type="EC" id="1.1.1.6" evidence="5"/>
<keyword evidence="3 9" id="KW-0520">NAD</keyword>
<dbReference type="Pfam" id="PF00465">
    <property type="entry name" value="Fe-ADH"/>
    <property type="match status" value="1"/>
</dbReference>
<dbReference type="InterPro" id="IPR001670">
    <property type="entry name" value="ADH_Fe/GldA"/>
</dbReference>
<dbReference type="PANTHER" id="PTHR43616:SF5">
    <property type="entry name" value="GLYCEROL DEHYDROGENASE 1"/>
    <property type="match status" value="1"/>
</dbReference>
<evidence type="ECO:0000256" key="1">
    <source>
        <dbReference type="ARBA" id="ARBA00022723"/>
    </source>
</evidence>
<evidence type="ECO:0000256" key="6">
    <source>
        <dbReference type="ARBA" id="ARBA00040132"/>
    </source>
</evidence>
<dbReference type="SUPFAM" id="SSF56796">
    <property type="entry name" value="Dehydroquinate synthase-like"/>
    <property type="match status" value="1"/>
</dbReference>
<dbReference type="EMBL" id="WKPI01000002">
    <property type="protein sequence ID" value="MSC31877.1"/>
    <property type="molecule type" value="Genomic_DNA"/>
</dbReference>
<keyword evidence="2" id="KW-0560">Oxidoreductase</keyword>
<keyword evidence="8" id="KW-0862">Zinc</keyword>
<comment type="catalytic activity">
    <reaction evidence="7">
        <text>glycerol + NAD(+) = dihydroxyacetone + NADH + H(+)</text>
        <dbReference type="Rhea" id="RHEA:13769"/>
        <dbReference type="ChEBI" id="CHEBI:15378"/>
        <dbReference type="ChEBI" id="CHEBI:16016"/>
        <dbReference type="ChEBI" id="CHEBI:17754"/>
        <dbReference type="ChEBI" id="CHEBI:57540"/>
        <dbReference type="ChEBI" id="CHEBI:57945"/>
        <dbReference type="EC" id="1.1.1.6"/>
    </reaction>
</comment>
<feature type="binding site" evidence="9">
    <location>
        <begin position="91"/>
        <end position="95"/>
    </location>
    <ligand>
        <name>NAD(+)</name>
        <dbReference type="ChEBI" id="CHEBI:57540"/>
    </ligand>
</feature>
<keyword evidence="14" id="KW-1185">Reference proteome</keyword>
<evidence type="ECO:0000256" key="7">
    <source>
        <dbReference type="ARBA" id="ARBA00049006"/>
    </source>
</evidence>
<dbReference type="Gene3D" id="3.40.50.1970">
    <property type="match status" value="1"/>
</dbReference>
<dbReference type="Proteomes" id="UP000480929">
    <property type="component" value="Unassembled WGS sequence"/>
</dbReference>
<dbReference type="PANTHER" id="PTHR43616">
    <property type="entry name" value="GLYCEROL DEHYDROGENASE"/>
    <property type="match status" value="1"/>
</dbReference>